<reference evidence="2" key="1">
    <citation type="submission" date="2022-12" db="EMBL/GenBank/DDBJ databases">
        <authorList>
            <person name="Petersen C."/>
        </authorList>
    </citation>
    <scope>NUCLEOTIDE SEQUENCE</scope>
    <source>
        <strain evidence="2">IBT 17660</strain>
    </source>
</reference>
<proteinExistence type="predicted"/>
<keyword evidence="3" id="KW-1185">Reference proteome</keyword>
<name>A0A9W9WSP2_9EURO</name>
<dbReference type="AlphaFoldDB" id="A0A9W9WSP2"/>
<protein>
    <submittedName>
        <fullName evidence="2">Uncharacterized protein</fullName>
    </submittedName>
</protein>
<sequence>MAEISARIPRRKNPYGLHVDVTEPAFEEEPKEPTNSSQDPTAGGRTRSFHSAIGADGLFSGGPLFTSLVDVALVMLVNVAVLAGELDVVKCSFSMFGNGVVGLFFVFGLRGSEQSVGGFVVALDGVESRTQDSFGDVVRAIVHPVSEVRQFSVVFIARTEDVEVRPNSMWPSGNMHMCTTDNAINVKEANALGPGAIVLQAACEGSTTLERDNLDPHAALTIATCVMAVNFLSGRLCPHILIVHCQSWPDKVVGAVCIGSFSTTAVLSHWTRTAESNRIVFQVFELAPSPAALDDDPILRE</sequence>
<reference evidence="2" key="2">
    <citation type="journal article" date="2023" name="IMA Fungus">
        <title>Comparative genomic study of the Penicillium genus elucidates a diverse pangenome and 15 lateral gene transfer events.</title>
        <authorList>
            <person name="Petersen C."/>
            <person name="Sorensen T."/>
            <person name="Nielsen M.R."/>
            <person name="Sondergaard T.E."/>
            <person name="Sorensen J.L."/>
            <person name="Fitzpatrick D.A."/>
            <person name="Frisvad J.C."/>
            <person name="Nielsen K.L."/>
        </authorList>
    </citation>
    <scope>NUCLEOTIDE SEQUENCE</scope>
    <source>
        <strain evidence="2">IBT 17660</strain>
    </source>
</reference>
<comment type="caution">
    <text evidence="2">The sequence shown here is derived from an EMBL/GenBank/DDBJ whole genome shotgun (WGS) entry which is preliminary data.</text>
</comment>
<gene>
    <name evidence="2" type="ORF">N7530_006940</name>
</gene>
<dbReference type="Proteomes" id="UP001147760">
    <property type="component" value="Unassembled WGS sequence"/>
</dbReference>
<organism evidence="2 3">
    <name type="scientific">Penicillium desertorum</name>
    <dbReference type="NCBI Taxonomy" id="1303715"/>
    <lineage>
        <taxon>Eukaryota</taxon>
        <taxon>Fungi</taxon>
        <taxon>Dikarya</taxon>
        <taxon>Ascomycota</taxon>
        <taxon>Pezizomycotina</taxon>
        <taxon>Eurotiomycetes</taxon>
        <taxon>Eurotiomycetidae</taxon>
        <taxon>Eurotiales</taxon>
        <taxon>Aspergillaceae</taxon>
        <taxon>Penicillium</taxon>
    </lineage>
</organism>
<dbReference type="EMBL" id="JAPWDO010000004">
    <property type="protein sequence ID" value="KAJ5472939.1"/>
    <property type="molecule type" value="Genomic_DNA"/>
</dbReference>
<evidence type="ECO:0000313" key="3">
    <source>
        <dbReference type="Proteomes" id="UP001147760"/>
    </source>
</evidence>
<evidence type="ECO:0000313" key="2">
    <source>
        <dbReference type="EMBL" id="KAJ5472939.1"/>
    </source>
</evidence>
<feature type="region of interest" description="Disordered" evidence="1">
    <location>
        <begin position="15"/>
        <end position="46"/>
    </location>
</feature>
<accession>A0A9W9WSP2</accession>
<evidence type="ECO:0000256" key="1">
    <source>
        <dbReference type="SAM" id="MobiDB-lite"/>
    </source>
</evidence>
<dbReference type="OrthoDB" id="4358342at2759"/>